<protein>
    <submittedName>
        <fullName evidence="1">Uncharacterized protein</fullName>
    </submittedName>
</protein>
<keyword evidence="2" id="KW-1185">Reference proteome</keyword>
<organism evidence="1 2">
    <name type="scientific">Candidatus Reidiella endopervernicosa</name>
    <dbReference type="NCBI Taxonomy" id="2738883"/>
    <lineage>
        <taxon>Bacteria</taxon>
        <taxon>Pseudomonadati</taxon>
        <taxon>Pseudomonadota</taxon>
        <taxon>Gammaproteobacteria</taxon>
        <taxon>Candidatus Reidiella</taxon>
    </lineage>
</organism>
<gene>
    <name evidence="1" type="ORF">HUE57_05495</name>
</gene>
<dbReference type="KEGG" id="rev:HUE57_05495"/>
<dbReference type="RefSeq" id="WP_174672851.1">
    <property type="nucleotide sequence ID" value="NZ_CP054491.1"/>
</dbReference>
<dbReference type="Proteomes" id="UP000509658">
    <property type="component" value="Chromosome"/>
</dbReference>
<accession>A0A6N0HTT0</accession>
<sequence length="158" mass="17650">MSESKIEIKIGEIKFSGEGEQEWLSKQLDKILEKSEDLIKLAPAVANSKNQNHTIEHQVADFSNSSEISSQSLVSFLKSKNVTVAQVDKFLDTSIWLEAKEKKTRLKTSDISSALKNASQTKLNNPSDTLNQNVGKGFCEKDGKEYFVTQEGKDHMNV</sequence>
<evidence type="ECO:0000313" key="1">
    <source>
        <dbReference type="EMBL" id="QKQ25794.1"/>
    </source>
</evidence>
<evidence type="ECO:0000313" key="2">
    <source>
        <dbReference type="Proteomes" id="UP000509658"/>
    </source>
</evidence>
<reference evidence="1 2" key="1">
    <citation type="submission" date="2020-05" db="EMBL/GenBank/DDBJ databases">
        <title>Horizontal transmission and recombination maintain forever young bacterial symbiont genomes.</title>
        <authorList>
            <person name="Russell S.L."/>
            <person name="Pepper-Tunick E."/>
            <person name="Svedberg J."/>
            <person name="Byrne A."/>
            <person name="Ruelas Castillo J."/>
            <person name="Vollmers C."/>
            <person name="Beinart R.A."/>
            <person name="Corbett-Detig R."/>
        </authorList>
    </citation>
    <scope>NUCLEOTIDE SEQUENCE [LARGE SCALE GENOMIC DNA]</scope>
    <source>
        <strain evidence="1">Santa_Monica_outfall</strain>
    </source>
</reference>
<dbReference type="AlphaFoldDB" id="A0A6N0HTT0"/>
<proteinExistence type="predicted"/>
<dbReference type="EMBL" id="CP054491">
    <property type="protein sequence ID" value="QKQ25794.1"/>
    <property type="molecule type" value="Genomic_DNA"/>
</dbReference>
<name>A0A6N0HTT0_9GAMM</name>